<dbReference type="InterPro" id="IPR000477">
    <property type="entry name" value="RT_dom"/>
</dbReference>
<comment type="caution">
    <text evidence="3">The sequence shown here is derived from an EMBL/GenBank/DDBJ whole genome shotgun (WGS) entry which is preliminary data.</text>
</comment>
<feature type="domain" description="Reverse transcriptase" evidence="2">
    <location>
        <begin position="36"/>
        <end position="320"/>
    </location>
</feature>
<dbReference type="CDD" id="cd01650">
    <property type="entry name" value="RT_nLTR_like"/>
    <property type="match status" value="1"/>
</dbReference>
<organism evidence="3 4">
    <name type="scientific">Ephemerocybe angulata</name>
    <dbReference type="NCBI Taxonomy" id="980116"/>
    <lineage>
        <taxon>Eukaryota</taxon>
        <taxon>Fungi</taxon>
        <taxon>Dikarya</taxon>
        <taxon>Basidiomycota</taxon>
        <taxon>Agaricomycotina</taxon>
        <taxon>Agaricomycetes</taxon>
        <taxon>Agaricomycetidae</taxon>
        <taxon>Agaricales</taxon>
        <taxon>Agaricineae</taxon>
        <taxon>Psathyrellaceae</taxon>
        <taxon>Ephemerocybe</taxon>
    </lineage>
</organism>
<accession>A0A8H5BVK2</accession>
<name>A0A8H5BVK2_9AGAR</name>
<dbReference type="Pfam" id="PF00078">
    <property type="entry name" value="RVT_1"/>
    <property type="match status" value="1"/>
</dbReference>
<dbReference type="PROSITE" id="PS50878">
    <property type="entry name" value="RT_POL"/>
    <property type="match status" value="1"/>
</dbReference>
<evidence type="ECO:0000313" key="4">
    <source>
        <dbReference type="Proteomes" id="UP000541558"/>
    </source>
</evidence>
<proteinExistence type="predicted"/>
<evidence type="ECO:0000313" key="3">
    <source>
        <dbReference type="EMBL" id="KAF5330225.1"/>
    </source>
</evidence>
<protein>
    <recommendedName>
        <fullName evidence="2">Reverse transcriptase domain-containing protein</fullName>
    </recommendedName>
</protein>
<dbReference type="Proteomes" id="UP000541558">
    <property type="component" value="Unassembled WGS sequence"/>
</dbReference>
<feature type="region of interest" description="Disordered" evidence="1">
    <location>
        <begin position="603"/>
        <end position="630"/>
    </location>
</feature>
<evidence type="ECO:0000259" key="2">
    <source>
        <dbReference type="PROSITE" id="PS50878"/>
    </source>
</evidence>
<dbReference type="PANTHER" id="PTHR19446">
    <property type="entry name" value="REVERSE TRANSCRIPTASES"/>
    <property type="match status" value="1"/>
</dbReference>
<dbReference type="SUPFAM" id="SSF56672">
    <property type="entry name" value="DNA/RNA polymerases"/>
    <property type="match status" value="1"/>
</dbReference>
<keyword evidence="4" id="KW-1185">Reference proteome</keyword>
<dbReference type="EMBL" id="JAACJK010000116">
    <property type="protein sequence ID" value="KAF5330225.1"/>
    <property type="molecule type" value="Genomic_DNA"/>
</dbReference>
<reference evidence="3 4" key="1">
    <citation type="journal article" date="2020" name="ISME J.">
        <title>Uncovering the hidden diversity of litter-decomposition mechanisms in mushroom-forming fungi.</title>
        <authorList>
            <person name="Floudas D."/>
            <person name="Bentzer J."/>
            <person name="Ahren D."/>
            <person name="Johansson T."/>
            <person name="Persson P."/>
            <person name="Tunlid A."/>
        </authorList>
    </citation>
    <scope>NUCLEOTIDE SEQUENCE [LARGE SCALE GENOMIC DNA]</scope>
    <source>
        <strain evidence="3 4">CBS 175.51</strain>
    </source>
</reference>
<sequence>MYTKSHRDSTRANAEGKPGKATANMVAIITTVLNDVVRHGVSDGTDFAEGWLCPLYKKNDRADIANYRPITVLNSDYKILTKILTDRLSTMASKLIHPDQAGFIKGRSIFDQTELIRLVMSPGNEKKGAIVCLDQEKAYDKINHDFLWATLKKFGCPDTFINTIKHLYENTETSIIMNGVIGRKYSITRGVRQGDPLSCLLFDLAIESLASQLRQSKLKGLQYEGVEERMILSNLFADDTTVFLSEDDDFGVLLKILDRWCQASGAKFNINKTTVIPLGNEIHRHRLRKKRRLQKGSTRLPLDIHIAQDGEPVRILGAYFGHGISEDEVWQPIMGKIKTTLGHWAKNRPTIRGLAMSHNTLVGGFTQYLTRVQGMPKDTVDKLKGVTDDYIWAKDGEKKANTIGMPTLQRPKNEGGLGLLNIETRNEAIDAKRIQTLTLPPNKQPTWCKLAARQLAKAAVKKYTNVGEAALVSPFLQTWRVNLSAKDLPENLRQMMRVAYKYNTKLITINPSTETKRQMPLWYHIGNKDKLVSIYGDCWGICQRENHAIIRVGEMVDHTDNLNTPGCSQRKNCKCPNCKSDRLKGCENPTKCRRNGLKKLGNLIPEWDPRIPGNEEARAASQGEPREDGEFTPILNPIPDPSHPLDLIRMFTDPDEAPKGILHTDRFGPAPQVPSIEEHVEAYAIH</sequence>
<dbReference type="OrthoDB" id="2205812at2759"/>
<dbReference type="AlphaFoldDB" id="A0A8H5BVK2"/>
<dbReference type="InterPro" id="IPR043502">
    <property type="entry name" value="DNA/RNA_pol_sf"/>
</dbReference>
<feature type="compositionally biased region" description="Basic and acidic residues" evidence="1">
    <location>
        <begin position="607"/>
        <end position="629"/>
    </location>
</feature>
<evidence type="ECO:0000256" key="1">
    <source>
        <dbReference type="SAM" id="MobiDB-lite"/>
    </source>
</evidence>
<gene>
    <name evidence="3" type="ORF">D9611_010656</name>
</gene>